<evidence type="ECO:0000313" key="2">
    <source>
        <dbReference type="Proteomes" id="UP000253509"/>
    </source>
</evidence>
<evidence type="ECO:0000313" key="1">
    <source>
        <dbReference type="EMBL" id="RBP69165.1"/>
    </source>
</evidence>
<sequence length="332" mass="36866">MSERQREYAAFLSNMDVRLGAFILADLPESVAQEDGTQARFPKDLSPESLPMIEHFVLSRFSTTAEVVAEENRRFTEGLIRYLGETYLRAVGGAWDHDETTGNGMPFIRPDSAEGPLRGEPIPLVAVILTAVDERTGTIFTAVLDKAKAGLGDSGPQRACTGLAIGLLTAENSTREEVDFLSRFIGTVEPGIAAWTKEQAEPSFWTFDRESLIRLGRQISVRYDSPEEMMAEDEVPFVAGAMRFIGETIRRHGFGQWRYGSDVDADDPRHKQPYIRFTVGEQNLDIVPWKLAQTALDDSESLASALDTIIAMRTEEAEAKERAAEESVAEDR</sequence>
<gene>
    <name evidence="1" type="ORF">DFO65_1147</name>
</gene>
<name>A0A366IG98_9MICO</name>
<dbReference type="RefSeq" id="WP_113905331.1">
    <property type="nucleotide sequence ID" value="NZ_QNSB01000014.1"/>
</dbReference>
<dbReference type="EMBL" id="QNSB01000014">
    <property type="protein sequence ID" value="RBP69165.1"/>
    <property type="molecule type" value="Genomic_DNA"/>
</dbReference>
<accession>A0A366IG98</accession>
<organism evidence="1 2">
    <name type="scientific">Brevibacterium celere</name>
    <dbReference type="NCBI Taxonomy" id="225845"/>
    <lineage>
        <taxon>Bacteria</taxon>
        <taxon>Bacillati</taxon>
        <taxon>Actinomycetota</taxon>
        <taxon>Actinomycetes</taxon>
        <taxon>Micrococcales</taxon>
        <taxon>Brevibacteriaceae</taxon>
        <taxon>Brevibacterium</taxon>
    </lineage>
</organism>
<comment type="caution">
    <text evidence="1">The sequence shown here is derived from an EMBL/GenBank/DDBJ whole genome shotgun (WGS) entry which is preliminary data.</text>
</comment>
<proteinExistence type="predicted"/>
<reference evidence="1 2" key="1">
    <citation type="submission" date="2018-06" db="EMBL/GenBank/DDBJ databases">
        <title>Freshwater and sediment microbial communities from various areas in North America, analyzing microbe dynamics in response to fracking.</title>
        <authorList>
            <person name="Lamendella R."/>
        </authorList>
    </citation>
    <scope>NUCLEOTIDE SEQUENCE [LARGE SCALE GENOMIC DNA]</scope>
    <source>
        <strain evidence="1 2">3b_TX</strain>
    </source>
</reference>
<protein>
    <submittedName>
        <fullName evidence="1">Uncharacterized protein</fullName>
    </submittedName>
</protein>
<keyword evidence="2" id="KW-1185">Reference proteome</keyword>
<dbReference type="Proteomes" id="UP000253509">
    <property type="component" value="Unassembled WGS sequence"/>
</dbReference>
<dbReference type="AlphaFoldDB" id="A0A366IG98"/>